<keyword evidence="2" id="KW-0680">Restriction system</keyword>
<dbReference type="InterPro" id="IPR052021">
    <property type="entry name" value="Type-I_RS_S_subunit"/>
</dbReference>
<keyword evidence="4" id="KW-0175">Coiled coil</keyword>
<evidence type="ECO:0000256" key="2">
    <source>
        <dbReference type="ARBA" id="ARBA00022747"/>
    </source>
</evidence>
<reference evidence="6" key="2">
    <citation type="submission" date="2024-06" db="EMBL/GenBank/DDBJ databases">
        <authorList>
            <person name="Plum-Jensen L.E."/>
            <person name="Schramm A."/>
            <person name="Marshall I.P.G."/>
        </authorList>
    </citation>
    <scope>NUCLEOTIDE SEQUENCE</scope>
    <source>
        <strain evidence="6">Rat1</strain>
    </source>
</reference>
<dbReference type="SUPFAM" id="SSF116734">
    <property type="entry name" value="DNA methylase specificity domain"/>
    <property type="match status" value="2"/>
</dbReference>
<dbReference type="InterPro" id="IPR044946">
    <property type="entry name" value="Restrct_endonuc_typeI_TRD_sf"/>
</dbReference>
<dbReference type="AlphaFoldDB" id="A0AAU8LX89"/>
<organism evidence="6">
    <name type="scientific">Candidatus Electrothrix aestuarii</name>
    <dbReference type="NCBI Taxonomy" id="3062594"/>
    <lineage>
        <taxon>Bacteria</taxon>
        <taxon>Pseudomonadati</taxon>
        <taxon>Thermodesulfobacteriota</taxon>
        <taxon>Desulfobulbia</taxon>
        <taxon>Desulfobulbales</taxon>
        <taxon>Desulfobulbaceae</taxon>
        <taxon>Candidatus Electrothrix</taxon>
    </lineage>
</organism>
<sequence>MISSFNLCGKFPLKKLGEITDFLDHLRVPVKSSERVEGSFPYYGANGQQGTIDNFIFDEDLVLLAEDGGNFGNSNRSIAYIARGKYWVNNHAHVLKPRSDLNLDYLFRVLQFYDVTPFVKGATRAKLNKSDAKRIPIPLPPLEEQHRIVELLDRAQALIDKRKEQIGLMDQLIQSLFYDMFGDPVTNPKGWEIVPSIKYSTSIVPGRDKPKSFTGAIPWVTTDDLVHLGRTTVSKKGLGLTGFEIKQVKAKIIPKSSVIMTCVGDLGVVSINECDMVVNQQLHAFQCDTNWLNPTFLMYNLACQTPYMHQMASSTTVPYMNKKVANNTPTIAPPVELQNTFAERVQQIETQKQAMTNSLKELQDNFNSLSQRAFKGELTQ</sequence>
<feature type="domain" description="Type I restriction modification DNA specificity" evidence="5">
    <location>
        <begin position="210"/>
        <end position="362"/>
    </location>
</feature>
<accession>A0AAU8LX89</accession>
<evidence type="ECO:0000256" key="1">
    <source>
        <dbReference type="ARBA" id="ARBA00010923"/>
    </source>
</evidence>
<dbReference type="GO" id="GO:0004519">
    <property type="term" value="F:endonuclease activity"/>
    <property type="evidence" value="ECO:0007669"/>
    <property type="project" value="UniProtKB-KW"/>
</dbReference>
<dbReference type="EMBL" id="CP159373">
    <property type="protein sequence ID" value="XCN73796.1"/>
    <property type="molecule type" value="Genomic_DNA"/>
</dbReference>
<dbReference type="InterPro" id="IPR000055">
    <property type="entry name" value="Restrct_endonuc_typeI_TRD"/>
</dbReference>
<keyword evidence="6" id="KW-0378">Hydrolase</keyword>
<dbReference type="Gene3D" id="3.90.220.20">
    <property type="entry name" value="DNA methylase specificity domains"/>
    <property type="match status" value="2"/>
</dbReference>
<keyword evidence="6" id="KW-0540">Nuclease</keyword>
<dbReference type="Pfam" id="PF01420">
    <property type="entry name" value="Methylase_S"/>
    <property type="match status" value="2"/>
</dbReference>
<evidence type="ECO:0000256" key="4">
    <source>
        <dbReference type="SAM" id="Coils"/>
    </source>
</evidence>
<dbReference type="KEGG" id="eaj:Q3M24_03300"/>
<dbReference type="GO" id="GO:0009307">
    <property type="term" value="P:DNA restriction-modification system"/>
    <property type="evidence" value="ECO:0007669"/>
    <property type="project" value="UniProtKB-KW"/>
</dbReference>
<gene>
    <name evidence="6" type="ORF">Q3M24_03300</name>
</gene>
<comment type="similarity">
    <text evidence="1">Belongs to the type-I restriction system S methylase family.</text>
</comment>
<dbReference type="PANTHER" id="PTHR30408:SF12">
    <property type="entry name" value="TYPE I RESTRICTION ENZYME MJAVIII SPECIFICITY SUBUNIT"/>
    <property type="match status" value="1"/>
</dbReference>
<feature type="domain" description="Type I restriction modification DNA specificity" evidence="5">
    <location>
        <begin position="14"/>
        <end position="166"/>
    </location>
</feature>
<reference evidence="6" key="1">
    <citation type="journal article" date="2024" name="Syst. Appl. Microbiol.">
        <title>First single-strain enrichments of Electrothrix cable bacteria, description of E. aestuarii sp. nov. and E. rattekaaiensis sp. nov., and proposal of a cable bacteria taxonomy following the rules of the SeqCode.</title>
        <authorList>
            <person name="Plum-Jensen L.E."/>
            <person name="Schramm A."/>
            <person name="Marshall I.P.G."/>
        </authorList>
    </citation>
    <scope>NUCLEOTIDE SEQUENCE</scope>
    <source>
        <strain evidence="6">Rat1</strain>
    </source>
</reference>
<feature type="coiled-coil region" evidence="4">
    <location>
        <begin position="345"/>
        <end position="372"/>
    </location>
</feature>
<evidence type="ECO:0000313" key="6">
    <source>
        <dbReference type="EMBL" id="XCN73796.1"/>
    </source>
</evidence>
<name>A0AAU8LX89_9BACT</name>
<protein>
    <submittedName>
        <fullName evidence="6">Restriction endonuclease subunit S</fullName>
        <ecNumber evidence="6">3.1.21.-</ecNumber>
    </submittedName>
</protein>
<dbReference type="CDD" id="cd17262">
    <property type="entry name" value="RMtype1_S_Aco12261I-TRD2-CR2"/>
    <property type="match status" value="1"/>
</dbReference>
<dbReference type="PANTHER" id="PTHR30408">
    <property type="entry name" value="TYPE-1 RESTRICTION ENZYME ECOKI SPECIFICITY PROTEIN"/>
    <property type="match status" value="1"/>
</dbReference>
<keyword evidence="6" id="KW-0255">Endonuclease</keyword>
<proteinExistence type="inferred from homology"/>
<evidence type="ECO:0000256" key="3">
    <source>
        <dbReference type="ARBA" id="ARBA00023125"/>
    </source>
</evidence>
<dbReference type="REBASE" id="963939">
    <property type="entry name" value="S.EaeRat1ORF3305P"/>
</dbReference>
<keyword evidence="3" id="KW-0238">DNA-binding</keyword>
<dbReference type="CDD" id="cd17284">
    <property type="entry name" value="RMtype1_S_Cbo7060ORF11580P_TRD2-CR2_like"/>
    <property type="match status" value="1"/>
</dbReference>
<dbReference type="GO" id="GO:0016787">
    <property type="term" value="F:hydrolase activity"/>
    <property type="evidence" value="ECO:0007669"/>
    <property type="project" value="UniProtKB-KW"/>
</dbReference>
<dbReference type="GO" id="GO:0003677">
    <property type="term" value="F:DNA binding"/>
    <property type="evidence" value="ECO:0007669"/>
    <property type="project" value="UniProtKB-KW"/>
</dbReference>
<dbReference type="EC" id="3.1.21.-" evidence="6"/>
<evidence type="ECO:0000259" key="5">
    <source>
        <dbReference type="Pfam" id="PF01420"/>
    </source>
</evidence>